<dbReference type="Gene3D" id="3.40.50.720">
    <property type="entry name" value="NAD(P)-binding Rossmann-like Domain"/>
    <property type="match status" value="1"/>
</dbReference>
<feature type="domain" description="Enoyl reductase (ER)" evidence="3">
    <location>
        <begin position="14"/>
        <end position="348"/>
    </location>
</feature>
<dbReference type="GO" id="GO:0016651">
    <property type="term" value="F:oxidoreductase activity, acting on NAD(P)H"/>
    <property type="evidence" value="ECO:0007669"/>
    <property type="project" value="InterPro"/>
</dbReference>
<dbReference type="Proteomes" id="UP001147782">
    <property type="component" value="Unassembled WGS sequence"/>
</dbReference>
<dbReference type="OrthoDB" id="10257049at2759"/>
<dbReference type="InterPro" id="IPR036291">
    <property type="entry name" value="NAD(P)-bd_dom_sf"/>
</dbReference>
<dbReference type="InterPro" id="IPR013149">
    <property type="entry name" value="ADH-like_C"/>
</dbReference>
<dbReference type="SUPFAM" id="SSF50129">
    <property type="entry name" value="GroES-like"/>
    <property type="match status" value="1"/>
</dbReference>
<dbReference type="AlphaFoldDB" id="A0A9W9V7K0"/>
<evidence type="ECO:0000259" key="3">
    <source>
        <dbReference type="SMART" id="SM00829"/>
    </source>
</evidence>
<dbReference type="InterPro" id="IPR013154">
    <property type="entry name" value="ADH-like_N"/>
</dbReference>
<accession>A0A9W9V7K0</accession>
<dbReference type="SUPFAM" id="SSF51735">
    <property type="entry name" value="NAD(P)-binding Rossmann-fold domains"/>
    <property type="match status" value="1"/>
</dbReference>
<dbReference type="Pfam" id="PF08240">
    <property type="entry name" value="ADH_N"/>
    <property type="match status" value="1"/>
</dbReference>
<gene>
    <name evidence="4" type="ORF">N7496_006601</name>
</gene>
<comment type="caution">
    <text evidence="4">The sequence shown here is derived from an EMBL/GenBank/DDBJ whole genome shotgun (WGS) entry which is preliminary data.</text>
</comment>
<comment type="similarity">
    <text evidence="1">Belongs to the zinc-containing alcohol dehydrogenase family.</text>
</comment>
<reference evidence="4" key="1">
    <citation type="submission" date="2022-11" db="EMBL/GenBank/DDBJ databases">
        <authorList>
            <person name="Petersen C."/>
        </authorList>
    </citation>
    <scope>NUCLEOTIDE SEQUENCE</scope>
    <source>
        <strain evidence="4">IBT 29864</strain>
    </source>
</reference>
<keyword evidence="2" id="KW-0560">Oxidoreductase</keyword>
<dbReference type="GeneID" id="81438709"/>
<evidence type="ECO:0000313" key="5">
    <source>
        <dbReference type="Proteomes" id="UP001147782"/>
    </source>
</evidence>
<evidence type="ECO:0000313" key="4">
    <source>
        <dbReference type="EMBL" id="KAJ5370509.1"/>
    </source>
</evidence>
<dbReference type="RefSeq" id="XP_056554943.1">
    <property type="nucleotide sequence ID" value="XM_056699530.1"/>
</dbReference>
<evidence type="ECO:0000256" key="1">
    <source>
        <dbReference type="ARBA" id="ARBA00008072"/>
    </source>
</evidence>
<dbReference type="SMART" id="SM00829">
    <property type="entry name" value="PKS_ER"/>
    <property type="match status" value="1"/>
</dbReference>
<dbReference type="CDD" id="cd08249">
    <property type="entry name" value="enoyl_reductase_like"/>
    <property type="match status" value="1"/>
</dbReference>
<evidence type="ECO:0000256" key="2">
    <source>
        <dbReference type="ARBA" id="ARBA00023002"/>
    </source>
</evidence>
<dbReference type="InterPro" id="IPR020843">
    <property type="entry name" value="ER"/>
</dbReference>
<name>A0A9W9V7K0_9EURO</name>
<dbReference type="InterPro" id="IPR011032">
    <property type="entry name" value="GroES-like_sf"/>
</dbReference>
<dbReference type="Pfam" id="PF00107">
    <property type="entry name" value="ADH_zinc_N"/>
    <property type="match status" value="1"/>
</dbReference>
<dbReference type="InterPro" id="IPR047122">
    <property type="entry name" value="Trans-enoyl_RdTase-like"/>
</dbReference>
<protein>
    <recommendedName>
        <fullName evidence="3">Enoyl reductase (ER) domain-containing protein</fullName>
    </recommendedName>
</protein>
<keyword evidence="5" id="KW-1185">Reference proteome</keyword>
<organism evidence="4 5">
    <name type="scientific">Penicillium cataractarum</name>
    <dbReference type="NCBI Taxonomy" id="2100454"/>
    <lineage>
        <taxon>Eukaryota</taxon>
        <taxon>Fungi</taxon>
        <taxon>Dikarya</taxon>
        <taxon>Ascomycota</taxon>
        <taxon>Pezizomycotina</taxon>
        <taxon>Eurotiomycetes</taxon>
        <taxon>Eurotiomycetidae</taxon>
        <taxon>Eurotiales</taxon>
        <taxon>Aspergillaceae</taxon>
        <taxon>Penicillium</taxon>
    </lineage>
</organism>
<dbReference type="EMBL" id="JAPZBS010000005">
    <property type="protein sequence ID" value="KAJ5370509.1"/>
    <property type="molecule type" value="Genomic_DNA"/>
</dbReference>
<dbReference type="PANTHER" id="PTHR45348">
    <property type="entry name" value="HYPOTHETICAL OXIDOREDUCTASE (EUROFUNG)"/>
    <property type="match status" value="1"/>
</dbReference>
<sequence>MCSTNMAIYAAKNGQFLAKNFPIATPDDKEVQIKVICSGVNPADIRHPRYAGLVDSIIGDDFCGRVTQTRSTKFKVGDIVAGYTPPGLPRPYKYGTHQAFLCCPEDMCFHVPPSMPHEHAAALTVVAMTAADTLYNLFSFPLPTESRRQDLGPLLIWGGSTSVGVCTIQLARESGCFPIFVTASPERHETLRKLGATACFDYLSPKVVMDIQEATVQAGFQSIRYAFDAVGTKGRPSSAQLLSKCASKDTILVSAVGSLTGKFKMPLACKNIDVTIKPFSFWFKITLRKKPDEHWRAWKALTWITENYGQDQKFVLPQVRVFEGSGEEVIDIAEKVAIGKGGFGKIVVKQPMNNSGVPI</sequence>
<dbReference type="Gene3D" id="3.90.180.10">
    <property type="entry name" value="Medium-chain alcohol dehydrogenases, catalytic domain"/>
    <property type="match status" value="1"/>
</dbReference>
<reference evidence="4" key="2">
    <citation type="journal article" date="2023" name="IMA Fungus">
        <title>Comparative genomic study of the Penicillium genus elucidates a diverse pangenome and 15 lateral gene transfer events.</title>
        <authorList>
            <person name="Petersen C."/>
            <person name="Sorensen T."/>
            <person name="Nielsen M.R."/>
            <person name="Sondergaard T.E."/>
            <person name="Sorensen J.L."/>
            <person name="Fitzpatrick D.A."/>
            <person name="Frisvad J.C."/>
            <person name="Nielsen K.L."/>
        </authorList>
    </citation>
    <scope>NUCLEOTIDE SEQUENCE</scope>
    <source>
        <strain evidence="4">IBT 29864</strain>
    </source>
</reference>
<proteinExistence type="inferred from homology"/>
<dbReference type="PANTHER" id="PTHR45348:SF7">
    <property type="entry name" value="ZINC BINDING OXIDOREDUCTASE, PUTATIVE-RELATED"/>
    <property type="match status" value="1"/>
</dbReference>